<dbReference type="InterPro" id="IPR017853">
    <property type="entry name" value="GH"/>
</dbReference>
<dbReference type="PROSITE" id="PS00608">
    <property type="entry name" value="GLYCOSYL_HYDROL_F2_2"/>
    <property type="match status" value="1"/>
</dbReference>
<dbReference type="InterPro" id="IPR014718">
    <property type="entry name" value="GH-type_carb-bd"/>
</dbReference>
<dbReference type="Pfam" id="PF02836">
    <property type="entry name" value="Glyco_hydro_2_C"/>
    <property type="match status" value="1"/>
</dbReference>
<evidence type="ECO:0000256" key="7">
    <source>
        <dbReference type="RuleBase" id="RU361154"/>
    </source>
</evidence>
<dbReference type="PANTHER" id="PTHR46323">
    <property type="entry name" value="BETA-GALACTOSIDASE"/>
    <property type="match status" value="1"/>
</dbReference>
<dbReference type="InterPro" id="IPR023230">
    <property type="entry name" value="Glyco_hydro_2_CS"/>
</dbReference>
<sequence>MNNWENFLHLHENRLAPRAYFFSYDSVQNATTFQRELSSHFQLLSGQWTFNYFTNPLLVPEEFYNQKMTDWGNITVPNMWQMEGHGDLQYTDEGFPFPIDVPFVPSDNPTGAYQRTFTLGDSWADKQTIIKFDGVETYFEVYLNGEYVGFSKGSRLTAEFDISAHAKSGENLLSIRVMQWADSTYIEDQDMWWTGGIFRDVYLVGKEQLHVQDLTVRTDFDDAYQSATLSCNVALENLAAATNATLEYALLDGNQVISQGSVDNILVDSKANTQFAIDVVNPIQWNAENPYLFQLILTLKDSNGNVLEVIPQRVGFRDIKVRDGLFYINNKYVMLHGVNRHDNDHLKGRAVGMDRVEKDLVLMKQHNINSVRTAHYPNDPRFYELCDIYGLFVMGETDVETHGFANVGDLSRITNDSAWEAVFVERIERHIHAQKNHPSIIMWSLGNESGYGCNIRSMYDAAKAIDDTRLVHYEEDRDGEVVDIISTMYSRAQLMNAFGEYPHEKPRIICEYAHAMGNGPGGLTEYQNVFYKHDSIQGHYVWEWCDHGILARDEKGTEFYKYGGDYGDYPNNYNFCMDGLVYPDQTPGPGLKEYKQVIAPVKLRDFNAEDGTLTVDNKLWFSNIDDYTITAEIRAEGETLAVQNIKVSGLAENSSREITLEMPASLQGENADPREVFVNFTVRKDSRTSYSEANHDIAIYQFQVKENTAVLPTFTTNNATALDVIESRLDYVVKGHNFALNFSKVSGKLTSWIVNGEELIKSEPKLNFFKPMIDNHKQEHDGYWEPAHLQIMQEHFRSINLECVNVEHVDGKVEITTSSIIAPPVFDFGMRCEYRYQINAQGQLNVELSGERYGDYPHVIPVIGFDLGINGDFDQVQYYGRGPEENYQDSKQANMIDVYQSTVDDMFENYPFPQNNGNRQHVRWAALSNRAGNGIAVKPQQEINFSAWFYTNQNMHQAQHTIELEKSGYITLNLDHQVMGLGSNSWGSEVLDSYRVYMDEFRYGLTLIPFQAGDCSAQALMNHSFEQDFFTTNAACTKPATNEA</sequence>
<dbReference type="RefSeq" id="WP_248007599.1">
    <property type="nucleotide sequence ID" value="NZ_JAJHVV010000002.1"/>
</dbReference>
<dbReference type="GO" id="GO:0004565">
    <property type="term" value="F:beta-galactosidase activity"/>
    <property type="evidence" value="ECO:0007669"/>
    <property type="project" value="UniProtKB-EC"/>
</dbReference>
<proteinExistence type="inferred from homology"/>
<evidence type="ECO:0000313" key="10">
    <source>
        <dbReference type="Proteomes" id="UP001139559"/>
    </source>
</evidence>
<dbReference type="SUPFAM" id="SSF49785">
    <property type="entry name" value="Galactose-binding domain-like"/>
    <property type="match status" value="1"/>
</dbReference>
<dbReference type="SUPFAM" id="SSF49303">
    <property type="entry name" value="beta-Galactosidase/glucuronidase domain"/>
    <property type="match status" value="2"/>
</dbReference>
<accession>A0A9X1XIG4</accession>
<dbReference type="Proteomes" id="UP001139559">
    <property type="component" value="Unassembled WGS sequence"/>
</dbReference>
<evidence type="ECO:0000256" key="2">
    <source>
        <dbReference type="ARBA" id="ARBA00007401"/>
    </source>
</evidence>
<dbReference type="Gene3D" id="3.20.20.80">
    <property type="entry name" value="Glycosidases"/>
    <property type="match status" value="1"/>
</dbReference>
<dbReference type="Pfam" id="PF02837">
    <property type="entry name" value="Glyco_hydro_2_N"/>
    <property type="match status" value="1"/>
</dbReference>
<keyword evidence="4 7" id="KW-0378">Hydrolase</keyword>
<evidence type="ECO:0000256" key="1">
    <source>
        <dbReference type="ARBA" id="ARBA00001412"/>
    </source>
</evidence>
<feature type="domain" description="Beta galactosidase small chain/" evidence="8">
    <location>
        <begin position="732"/>
        <end position="1008"/>
    </location>
</feature>
<dbReference type="InterPro" id="IPR050347">
    <property type="entry name" value="Bact_Beta-galactosidase"/>
</dbReference>
<dbReference type="GO" id="GO:0030246">
    <property type="term" value="F:carbohydrate binding"/>
    <property type="evidence" value="ECO:0007669"/>
    <property type="project" value="InterPro"/>
</dbReference>
<dbReference type="InterPro" id="IPR006104">
    <property type="entry name" value="Glyco_hydro_2_N"/>
</dbReference>
<dbReference type="EC" id="3.2.1.23" evidence="3 7"/>
<evidence type="ECO:0000256" key="4">
    <source>
        <dbReference type="ARBA" id="ARBA00022801"/>
    </source>
</evidence>
<dbReference type="PROSITE" id="PS00719">
    <property type="entry name" value="GLYCOSYL_HYDROL_F2_1"/>
    <property type="match status" value="1"/>
</dbReference>
<gene>
    <name evidence="9" type="primary">ebgA</name>
    <name evidence="9" type="ORF">KP803_04295</name>
</gene>
<evidence type="ECO:0000259" key="8">
    <source>
        <dbReference type="SMART" id="SM01038"/>
    </source>
</evidence>
<dbReference type="InterPro" id="IPR036156">
    <property type="entry name" value="Beta-gal/glucu_dom_sf"/>
</dbReference>
<dbReference type="GO" id="GO:0005990">
    <property type="term" value="P:lactose catabolic process"/>
    <property type="evidence" value="ECO:0007669"/>
    <property type="project" value="TreeGrafter"/>
</dbReference>
<dbReference type="InterPro" id="IPR006103">
    <property type="entry name" value="Glyco_hydro_2_cat"/>
</dbReference>
<evidence type="ECO:0000313" key="9">
    <source>
        <dbReference type="EMBL" id="MCK6262488.1"/>
    </source>
</evidence>
<comment type="catalytic activity">
    <reaction evidence="1 7">
        <text>Hydrolysis of terminal non-reducing beta-D-galactose residues in beta-D-galactosides.</text>
        <dbReference type="EC" id="3.2.1.23"/>
    </reaction>
</comment>
<dbReference type="SMART" id="SM01038">
    <property type="entry name" value="Bgal_small_N"/>
    <property type="match status" value="1"/>
</dbReference>
<dbReference type="SUPFAM" id="SSF74650">
    <property type="entry name" value="Galactose mutarotase-like"/>
    <property type="match status" value="1"/>
</dbReference>
<dbReference type="PRINTS" id="PR00132">
    <property type="entry name" value="GLHYDRLASE2"/>
</dbReference>
<evidence type="ECO:0000256" key="5">
    <source>
        <dbReference type="ARBA" id="ARBA00023295"/>
    </source>
</evidence>
<dbReference type="InterPro" id="IPR006101">
    <property type="entry name" value="Glyco_hydro_2"/>
</dbReference>
<evidence type="ECO:0000256" key="6">
    <source>
        <dbReference type="ARBA" id="ARBA00032230"/>
    </source>
</evidence>
<dbReference type="GO" id="GO:0009341">
    <property type="term" value="C:beta-galactosidase complex"/>
    <property type="evidence" value="ECO:0007669"/>
    <property type="project" value="InterPro"/>
</dbReference>
<organism evidence="9 10">
    <name type="scientific">Vibrio amylolyticus</name>
    <dbReference type="NCBI Taxonomy" id="2847292"/>
    <lineage>
        <taxon>Bacteria</taxon>
        <taxon>Pseudomonadati</taxon>
        <taxon>Pseudomonadota</taxon>
        <taxon>Gammaproteobacteria</taxon>
        <taxon>Vibrionales</taxon>
        <taxon>Vibrionaceae</taxon>
        <taxon>Vibrio</taxon>
    </lineage>
</organism>
<comment type="similarity">
    <text evidence="2 7">Belongs to the glycosyl hydrolase 2 family.</text>
</comment>
<dbReference type="InterPro" id="IPR013783">
    <property type="entry name" value="Ig-like_fold"/>
</dbReference>
<dbReference type="Pfam" id="PF00703">
    <property type="entry name" value="Glyco_hydro_2"/>
    <property type="match status" value="1"/>
</dbReference>
<reference evidence="9" key="1">
    <citation type="submission" date="2021-11" db="EMBL/GenBank/DDBJ databases">
        <title>Vibrio ZSDE26 sp. nov. and Vibrio ZSDZ34 sp. nov., isolated from coastal seawater in Qingdao.</title>
        <authorList>
            <person name="Zhang P."/>
        </authorList>
    </citation>
    <scope>NUCLEOTIDE SEQUENCE</scope>
    <source>
        <strain evidence="9">ZSDE26</strain>
    </source>
</reference>
<dbReference type="Pfam" id="PF16353">
    <property type="entry name" value="LacZ_4"/>
    <property type="match status" value="1"/>
</dbReference>
<dbReference type="AlphaFoldDB" id="A0A9X1XIG4"/>
<dbReference type="EMBL" id="JAJHVV010000002">
    <property type="protein sequence ID" value="MCK6262488.1"/>
    <property type="molecule type" value="Genomic_DNA"/>
</dbReference>
<dbReference type="InterPro" id="IPR032312">
    <property type="entry name" value="LacZ_4"/>
</dbReference>
<protein>
    <recommendedName>
        <fullName evidence="3 7">Beta-galactosidase</fullName>
        <ecNumber evidence="3 7">3.2.1.23</ecNumber>
    </recommendedName>
    <alternativeName>
        <fullName evidence="6 7">Lactase</fullName>
    </alternativeName>
</protein>
<dbReference type="InterPro" id="IPR006102">
    <property type="entry name" value="Ig-like_GH2"/>
</dbReference>
<dbReference type="InterPro" id="IPR023232">
    <property type="entry name" value="Glyco_hydro_2_AS"/>
</dbReference>
<dbReference type="InterPro" id="IPR011013">
    <property type="entry name" value="Gal_mutarotase_sf_dom"/>
</dbReference>
<evidence type="ECO:0000256" key="3">
    <source>
        <dbReference type="ARBA" id="ARBA00012756"/>
    </source>
</evidence>
<dbReference type="PANTHER" id="PTHR46323:SF2">
    <property type="entry name" value="BETA-GALACTOSIDASE"/>
    <property type="match status" value="1"/>
</dbReference>
<dbReference type="SUPFAM" id="SSF51445">
    <property type="entry name" value="(Trans)glycosidases"/>
    <property type="match status" value="1"/>
</dbReference>
<keyword evidence="5 7" id="KW-0326">Glycosidase</keyword>
<keyword evidence="10" id="KW-1185">Reference proteome</keyword>
<comment type="caution">
    <text evidence="9">The sequence shown here is derived from an EMBL/GenBank/DDBJ whole genome shotgun (WGS) entry which is preliminary data.</text>
</comment>
<dbReference type="Gene3D" id="2.60.120.260">
    <property type="entry name" value="Galactose-binding domain-like"/>
    <property type="match status" value="1"/>
</dbReference>
<dbReference type="InterPro" id="IPR004199">
    <property type="entry name" value="B-gal_small/dom_5"/>
</dbReference>
<dbReference type="Gene3D" id="2.70.98.10">
    <property type="match status" value="1"/>
</dbReference>
<dbReference type="Gene3D" id="2.60.40.10">
    <property type="entry name" value="Immunoglobulins"/>
    <property type="match status" value="2"/>
</dbReference>
<name>A0A9X1XIG4_9VIBR</name>
<dbReference type="Pfam" id="PF02929">
    <property type="entry name" value="Bgal_small_N"/>
    <property type="match status" value="1"/>
</dbReference>
<dbReference type="NCBIfam" id="NF007666">
    <property type="entry name" value="PRK10340.1"/>
    <property type="match status" value="1"/>
</dbReference>
<dbReference type="InterPro" id="IPR008979">
    <property type="entry name" value="Galactose-bd-like_sf"/>
</dbReference>